<accession>A0A6G1E810</accession>
<keyword evidence="2" id="KW-1185">Reference proteome</keyword>
<protein>
    <submittedName>
        <fullName evidence="1">Uncharacterized protein</fullName>
    </submittedName>
</protein>
<dbReference type="EMBL" id="SPHZ02000005">
    <property type="protein sequence ID" value="KAF0920847.1"/>
    <property type="molecule type" value="Genomic_DNA"/>
</dbReference>
<organism evidence="1 2">
    <name type="scientific">Oryza meyeriana var. granulata</name>
    <dbReference type="NCBI Taxonomy" id="110450"/>
    <lineage>
        <taxon>Eukaryota</taxon>
        <taxon>Viridiplantae</taxon>
        <taxon>Streptophyta</taxon>
        <taxon>Embryophyta</taxon>
        <taxon>Tracheophyta</taxon>
        <taxon>Spermatophyta</taxon>
        <taxon>Magnoliopsida</taxon>
        <taxon>Liliopsida</taxon>
        <taxon>Poales</taxon>
        <taxon>Poaceae</taxon>
        <taxon>BOP clade</taxon>
        <taxon>Oryzoideae</taxon>
        <taxon>Oryzeae</taxon>
        <taxon>Oryzinae</taxon>
        <taxon>Oryza</taxon>
        <taxon>Oryza meyeriana</taxon>
    </lineage>
</organism>
<proteinExistence type="predicted"/>
<sequence length="59" mass="6642">MANSGMKVAAPVMERMGTKKHYVFPDEEVPFLWFLEREEMQAMMATVMAMAALWSSVGA</sequence>
<name>A0A6G1E810_9ORYZ</name>
<evidence type="ECO:0000313" key="2">
    <source>
        <dbReference type="Proteomes" id="UP000479710"/>
    </source>
</evidence>
<gene>
    <name evidence="1" type="ORF">E2562_037386</name>
</gene>
<dbReference type="Proteomes" id="UP000479710">
    <property type="component" value="Unassembled WGS sequence"/>
</dbReference>
<reference evidence="1 2" key="1">
    <citation type="submission" date="2019-11" db="EMBL/GenBank/DDBJ databases">
        <title>Whole genome sequence of Oryza granulata.</title>
        <authorList>
            <person name="Li W."/>
        </authorList>
    </citation>
    <scope>NUCLEOTIDE SEQUENCE [LARGE SCALE GENOMIC DNA]</scope>
    <source>
        <strain evidence="2">cv. Menghai</strain>
        <tissue evidence="1">Leaf</tissue>
    </source>
</reference>
<evidence type="ECO:0000313" key="1">
    <source>
        <dbReference type="EMBL" id="KAF0920847.1"/>
    </source>
</evidence>
<dbReference type="AlphaFoldDB" id="A0A6G1E810"/>
<comment type="caution">
    <text evidence="1">The sequence shown here is derived from an EMBL/GenBank/DDBJ whole genome shotgun (WGS) entry which is preliminary data.</text>
</comment>